<dbReference type="InterPro" id="IPR029062">
    <property type="entry name" value="Class_I_gatase-like"/>
</dbReference>
<evidence type="ECO:0000256" key="3">
    <source>
        <dbReference type="ARBA" id="ARBA00012738"/>
    </source>
</evidence>
<gene>
    <name evidence="7" type="ORF">S01H1_39903</name>
</gene>
<dbReference type="GO" id="GO:0004088">
    <property type="term" value="F:carbamoyl-phosphate synthase (glutamine-hydrolyzing) activity"/>
    <property type="evidence" value="ECO:0007669"/>
    <property type="project" value="UniProtKB-EC"/>
</dbReference>
<sequence>DLVGEVPLFGICLGHQIAALAMGGDTYKLPFGHRGANQPVQDIDTKEVYITSQNHGFAVDPVSLETTEMKVTQLNLNDGTVEAMRHGNLSLEGIQYHPEASPGPHDTEMFFDRIIKSAGGKNAQAK</sequence>
<dbReference type="Pfam" id="PF00117">
    <property type="entry name" value="GATase"/>
    <property type="match status" value="1"/>
</dbReference>
<keyword evidence="4" id="KW-0315">Glutamine amidotransferase</keyword>
<comment type="similarity">
    <text evidence="2">Belongs to the CarA family.</text>
</comment>
<dbReference type="InterPro" id="IPR017926">
    <property type="entry name" value="GATASE"/>
</dbReference>
<comment type="caution">
    <text evidence="7">The sequence shown here is derived from an EMBL/GenBank/DDBJ whole genome shotgun (WGS) entry which is preliminary data.</text>
</comment>
<accession>X0UN97</accession>
<evidence type="ECO:0000256" key="2">
    <source>
        <dbReference type="ARBA" id="ARBA00007800"/>
    </source>
</evidence>
<dbReference type="PANTHER" id="PTHR43418">
    <property type="entry name" value="MULTIFUNCTIONAL TRYPTOPHAN BIOSYNTHESIS PROTEIN-RELATED"/>
    <property type="match status" value="1"/>
</dbReference>
<feature type="domain" description="Glutamine amidotransferase" evidence="6">
    <location>
        <begin position="5"/>
        <end position="116"/>
    </location>
</feature>
<proteinExistence type="inferred from homology"/>
<evidence type="ECO:0000256" key="4">
    <source>
        <dbReference type="ARBA" id="ARBA00022962"/>
    </source>
</evidence>
<feature type="non-terminal residue" evidence="7">
    <location>
        <position position="1"/>
    </location>
</feature>
<dbReference type="PRINTS" id="PR00099">
    <property type="entry name" value="CPSGATASE"/>
</dbReference>
<comment type="pathway">
    <text evidence="1">Amino-acid biosynthesis; L-arginine biosynthesis; carbamoyl phosphate from bicarbonate: step 1/1.</text>
</comment>
<dbReference type="PRINTS" id="PR00096">
    <property type="entry name" value="GATASE"/>
</dbReference>
<evidence type="ECO:0000259" key="6">
    <source>
        <dbReference type="Pfam" id="PF00117"/>
    </source>
</evidence>
<reference evidence="7" key="1">
    <citation type="journal article" date="2014" name="Front. Microbiol.">
        <title>High frequency of phylogenetically diverse reductive dehalogenase-homologous genes in deep subseafloor sedimentary metagenomes.</title>
        <authorList>
            <person name="Kawai M."/>
            <person name="Futagami T."/>
            <person name="Toyoda A."/>
            <person name="Takaki Y."/>
            <person name="Nishi S."/>
            <person name="Hori S."/>
            <person name="Arai W."/>
            <person name="Tsubouchi T."/>
            <person name="Morono Y."/>
            <person name="Uchiyama I."/>
            <person name="Ito T."/>
            <person name="Fujiyama A."/>
            <person name="Inagaki F."/>
            <person name="Takami H."/>
        </authorList>
    </citation>
    <scope>NUCLEOTIDE SEQUENCE</scope>
    <source>
        <strain evidence="7">Expedition CK06-06</strain>
    </source>
</reference>
<evidence type="ECO:0000256" key="5">
    <source>
        <dbReference type="ARBA" id="ARBA00048816"/>
    </source>
</evidence>
<comment type="catalytic activity">
    <reaction evidence="5">
        <text>hydrogencarbonate + L-glutamine + 2 ATP + H2O = carbamoyl phosphate + L-glutamate + 2 ADP + phosphate + 2 H(+)</text>
        <dbReference type="Rhea" id="RHEA:18633"/>
        <dbReference type="ChEBI" id="CHEBI:15377"/>
        <dbReference type="ChEBI" id="CHEBI:15378"/>
        <dbReference type="ChEBI" id="CHEBI:17544"/>
        <dbReference type="ChEBI" id="CHEBI:29985"/>
        <dbReference type="ChEBI" id="CHEBI:30616"/>
        <dbReference type="ChEBI" id="CHEBI:43474"/>
        <dbReference type="ChEBI" id="CHEBI:58228"/>
        <dbReference type="ChEBI" id="CHEBI:58359"/>
        <dbReference type="ChEBI" id="CHEBI:456216"/>
        <dbReference type="EC" id="6.3.5.5"/>
    </reaction>
</comment>
<dbReference type="SUPFAM" id="SSF52317">
    <property type="entry name" value="Class I glutamine amidotransferase-like"/>
    <property type="match status" value="1"/>
</dbReference>
<dbReference type="EMBL" id="BARS01025228">
    <property type="protein sequence ID" value="GAG01798.1"/>
    <property type="molecule type" value="Genomic_DNA"/>
</dbReference>
<name>X0UN97_9ZZZZ</name>
<evidence type="ECO:0000256" key="1">
    <source>
        <dbReference type="ARBA" id="ARBA00005077"/>
    </source>
</evidence>
<dbReference type="PANTHER" id="PTHR43418:SF7">
    <property type="entry name" value="CARBAMOYL-PHOSPHATE SYNTHASE SMALL CHAIN"/>
    <property type="match status" value="1"/>
</dbReference>
<dbReference type="EC" id="6.3.5.5" evidence="3"/>
<dbReference type="Gene3D" id="3.40.50.880">
    <property type="match status" value="1"/>
</dbReference>
<evidence type="ECO:0000313" key="7">
    <source>
        <dbReference type="EMBL" id="GAG01798.1"/>
    </source>
</evidence>
<dbReference type="InterPro" id="IPR050472">
    <property type="entry name" value="Anth_synth/Amidotransfase"/>
</dbReference>
<dbReference type="PROSITE" id="PS51273">
    <property type="entry name" value="GATASE_TYPE_1"/>
    <property type="match status" value="1"/>
</dbReference>
<organism evidence="7">
    <name type="scientific">marine sediment metagenome</name>
    <dbReference type="NCBI Taxonomy" id="412755"/>
    <lineage>
        <taxon>unclassified sequences</taxon>
        <taxon>metagenomes</taxon>
        <taxon>ecological metagenomes</taxon>
    </lineage>
</organism>
<dbReference type="AlphaFoldDB" id="X0UN97"/>
<protein>
    <recommendedName>
        <fullName evidence="3">carbamoyl-phosphate synthase (glutamine-hydrolyzing)</fullName>
        <ecNumber evidence="3">6.3.5.5</ecNumber>
    </recommendedName>
</protein>